<keyword evidence="3" id="KW-0964">Secreted</keyword>
<dbReference type="RefSeq" id="WP_230367140.1">
    <property type="nucleotide sequence ID" value="NZ_JAJALK010000009.1"/>
</dbReference>
<name>A0AAJ1WW84_9HYPH</name>
<dbReference type="Gene3D" id="1.20.1330.10">
    <property type="entry name" value="f41 fragment of flagellin, N-terminal domain"/>
    <property type="match status" value="1"/>
</dbReference>
<keyword evidence="6" id="KW-0966">Cell projection</keyword>
<evidence type="ECO:0000256" key="3">
    <source>
        <dbReference type="RuleBase" id="RU362073"/>
    </source>
</evidence>
<dbReference type="InterPro" id="IPR046358">
    <property type="entry name" value="Flagellin_C"/>
</dbReference>
<dbReference type="SUPFAM" id="SSF64518">
    <property type="entry name" value="Phase 1 flagellin"/>
    <property type="match status" value="1"/>
</dbReference>
<reference evidence="6" key="1">
    <citation type="submission" date="2023-07" db="EMBL/GenBank/DDBJ databases">
        <title>Genomic Encyclopedia of Type Strains, Phase IV (KMG-IV): sequencing the most valuable type-strain genomes for metagenomic binning, comparative biology and taxonomic classification.</title>
        <authorList>
            <person name="Goeker M."/>
        </authorList>
    </citation>
    <scope>NUCLEOTIDE SEQUENCE</scope>
    <source>
        <strain evidence="6">DSM 19569</strain>
    </source>
</reference>
<keyword evidence="6" id="KW-0969">Cilium</keyword>
<sequence length="350" mass="37045">MKASFISTATLLNSARSTTARTQADLAKANIEVNKGRYADVGLELGYKTATTLDLRQQVDAITEQQKRNDLTKVRLGNSQTALNQIRSDGEAFLALIAPGKLTDASGGIIAQAAASKLSAFIGQMNSSTAGQFIFSGINSAQRPLADYEASPQSKAKTAFTQAFQTAFGFPPGTQPGASQITAAQMKSFLDGPVATLFADPQWGDNWSSASNTNIRNEIGPGENPETSTNANAQAFRQLAMIYTIGSDVGLASLAPATQSVVYEKMRSVAGLATVGVTQLQADLGAVEARVTTLGTQLDAQKNILTEGFGSLENVDRAEASSRVENLKTLLQISYSLTSQTRKLSLIDYV</sequence>
<evidence type="ECO:0000259" key="4">
    <source>
        <dbReference type="Pfam" id="PF00669"/>
    </source>
</evidence>
<accession>A0AAJ1WW84</accession>
<dbReference type="InterPro" id="IPR001029">
    <property type="entry name" value="Flagellin_N"/>
</dbReference>
<comment type="caution">
    <text evidence="6">The sequence shown here is derived from an EMBL/GenBank/DDBJ whole genome shotgun (WGS) entry which is preliminary data.</text>
</comment>
<proteinExistence type="inferred from homology"/>
<comment type="function">
    <text evidence="3">Flagellin is the subunit protein which polymerizes to form the filaments of bacterial flagella.</text>
</comment>
<dbReference type="Pfam" id="PF00700">
    <property type="entry name" value="Flagellin_C"/>
    <property type="match status" value="1"/>
</dbReference>
<organism evidence="6 7">
    <name type="scientific">Methylobacterium brachiatum</name>
    <dbReference type="NCBI Taxonomy" id="269660"/>
    <lineage>
        <taxon>Bacteria</taxon>
        <taxon>Pseudomonadati</taxon>
        <taxon>Pseudomonadota</taxon>
        <taxon>Alphaproteobacteria</taxon>
        <taxon>Hyphomicrobiales</taxon>
        <taxon>Methylobacteriaceae</taxon>
        <taxon>Methylobacterium</taxon>
    </lineage>
</organism>
<dbReference type="GO" id="GO:0009288">
    <property type="term" value="C:bacterial-type flagellum"/>
    <property type="evidence" value="ECO:0007669"/>
    <property type="project" value="UniProtKB-SubCell"/>
</dbReference>
<comment type="subcellular location">
    <subcellularLocation>
        <location evidence="3">Secreted</location>
    </subcellularLocation>
    <subcellularLocation>
        <location evidence="3">Bacterial flagellum</location>
    </subcellularLocation>
</comment>
<feature type="domain" description="Flagellin C-terminal" evidence="5">
    <location>
        <begin position="273"/>
        <end position="349"/>
    </location>
</feature>
<evidence type="ECO:0000259" key="5">
    <source>
        <dbReference type="Pfam" id="PF00700"/>
    </source>
</evidence>
<dbReference type="GO" id="GO:0005198">
    <property type="term" value="F:structural molecule activity"/>
    <property type="evidence" value="ECO:0007669"/>
    <property type="project" value="UniProtKB-UniRule"/>
</dbReference>
<keyword evidence="2 3" id="KW-0975">Bacterial flagellum</keyword>
<keyword evidence="6" id="KW-0282">Flagellum</keyword>
<dbReference type="AlphaFoldDB" id="A0AAJ1WW84"/>
<dbReference type="GO" id="GO:0005576">
    <property type="term" value="C:extracellular region"/>
    <property type="evidence" value="ECO:0007669"/>
    <property type="project" value="UniProtKB-SubCell"/>
</dbReference>
<dbReference type="NCBIfam" id="NF004669">
    <property type="entry name" value="PRK06008.1"/>
    <property type="match status" value="1"/>
</dbReference>
<gene>
    <name evidence="6" type="ORF">QO001_004327</name>
</gene>
<dbReference type="EMBL" id="JAUSWL010000008">
    <property type="protein sequence ID" value="MDQ0545384.1"/>
    <property type="molecule type" value="Genomic_DNA"/>
</dbReference>
<dbReference type="Pfam" id="PF00669">
    <property type="entry name" value="Flagellin_N"/>
    <property type="match status" value="1"/>
</dbReference>
<feature type="domain" description="Flagellin N-terminal" evidence="4">
    <location>
        <begin position="6"/>
        <end position="139"/>
    </location>
</feature>
<evidence type="ECO:0000313" key="7">
    <source>
        <dbReference type="Proteomes" id="UP001223420"/>
    </source>
</evidence>
<comment type="similarity">
    <text evidence="1 3">Belongs to the bacterial flagellin family.</text>
</comment>
<dbReference type="Proteomes" id="UP001223420">
    <property type="component" value="Unassembled WGS sequence"/>
</dbReference>
<evidence type="ECO:0000256" key="2">
    <source>
        <dbReference type="ARBA" id="ARBA00023143"/>
    </source>
</evidence>
<evidence type="ECO:0000313" key="6">
    <source>
        <dbReference type="EMBL" id="MDQ0545384.1"/>
    </source>
</evidence>
<protein>
    <recommendedName>
        <fullName evidence="3">Flagellin</fullName>
    </recommendedName>
</protein>
<evidence type="ECO:0000256" key="1">
    <source>
        <dbReference type="ARBA" id="ARBA00005709"/>
    </source>
</evidence>